<reference evidence="3" key="1">
    <citation type="journal article" date="2021" name="J Fungi (Basel)">
        <title>Virulence traits and population genomics of the black yeast Aureobasidium melanogenum.</title>
        <authorList>
            <person name="Cernosa A."/>
            <person name="Sun X."/>
            <person name="Gostincar C."/>
            <person name="Fang C."/>
            <person name="Gunde-Cimerman N."/>
            <person name="Song Z."/>
        </authorList>
    </citation>
    <scope>NUCLEOTIDE SEQUENCE</scope>
    <source>
        <strain evidence="3">EXF-9298</strain>
    </source>
</reference>
<dbReference type="Pfam" id="PF13802">
    <property type="entry name" value="Gal_mutarotas_2"/>
    <property type="match status" value="1"/>
</dbReference>
<feature type="non-terminal residue" evidence="3">
    <location>
        <position position="207"/>
    </location>
</feature>
<dbReference type="Proteomes" id="UP000729357">
    <property type="component" value="Unassembled WGS sequence"/>
</dbReference>
<keyword evidence="1" id="KW-0732">Signal</keyword>
<comment type="caution">
    <text evidence="3">The sequence shown here is derived from an EMBL/GenBank/DDBJ whole genome shotgun (WGS) entry which is preliminary data.</text>
</comment>
<reference evidence="3" key="2">
    <citation type="submission" date="2021-08" db="EMBL/GenBank/DDBJ databases">
        <authorList>
            <person name="Gostincar C."/>
            <person name="Sun X."/>
            <person name="Song Z."/>
            <person name="Gunde-Cimerman N."/>
        </authorList>
    </citation>
    <scope>NUCLEOTIDE SEQUENCE</scope>
    <source>
        <strain evidence="3">EXF-9298</strain>
    </source>
</reference>
<gene>
    <name evidence="3" type="ORF">KCU98_g16015</name>
</gene>
<organism evidence="3 4">
    <name type="scientific">Aureobasidium melanogenum</name>
    <name type="common">Aureobasidium pullulans var. melanogenum</name>
    <dbReference type="NCBI Taxonomy" id="46634"/>
    <lineage>
        <taxon>Eukaryota</taxon>
        <taxon>Fungi</taxon>
        <taxon>Dikarya</taxon>
        <taxon>Ascomycota</taxon>
        <taxon>Pezizomycotina</taxon>
        <taxon>Dothideomycetes</taxon>
        <taxon>Dothideomycetidae</taxon>
        <taxon>Dothideales</taxon>
        <taxon>Saccotheciaceae</taxon>
        <taxon>Aureobasidium</taxon>
    </lineage>
</organism>
<sequence length="207" mass="22360">MAAALTALSSRWTQLLLLVAALCCLFSPAVSVKHENFKTCDQSGFCKRNRAYADSAASLSSSWASPYVLDSASITFSNGQLSGTILKTITTSDQAVRLPVTISFFESGTARITVDEEKRQKGDIELRHGSKARKERYNEAEKWAIVGGTKLSSGAATSKDAEAGTTKVSYGPGSKFEAIITHSPFGIEFKRDGETHIKLNDRGLMNV</sequence>
<feature type="chain" id="PRO_5040294663" evidence="1">
    <location>
        <begin position="32"/>
        <end position="207"/>
    </location>
</feature>
<dbReference type="InterPro" id="IPR025887">
    <property type="entry name" value="Glyco_hydro_31_N_dom"/>
</dbReference>
<accession>A0A9P8FB22</accession>
<evidence type="ECO:0000256" key="1">
    <source>
        <dbReference type="SAM" id="SignalP"/>
    </source>
</evidence>
<feature type="signal peptide" evidence="1">
    <location>
        <begin position="1"/>
        <end position="31"/>
    </location>
</feature>
<name>A0A9P8FB22_AURME</name>
<dbReference type="AlphaFoldDB" id="A0A9P8FB22"/>
<dbReference type="EMBL" id="JAHFXS010003538">
    <property type="protein sequence ID" value="KAG9968004.1"/>
    <property type="molecule type" value="Genomic_DNA"/>
</dbReference>
<evidence type="ECO:0000259" key="2">
    <source>
        <dbReference type="Pfam" id="PF13802"/>
    </source>
</evidence>
<evidence type="ECO:0000313" key="3">
    <source>
        <dbReference type="EMBL" id="KAG9968004.1"/>
    </source>
</evidence>
<feature type="domain" description="Glycoside hydrolase family 31 N-terminal" evidence="2">
    <location>
        <begin position="99"/>
        <end position="206"/>
    </location>
</feature>
<proteinExistence type="predicted"/>
<keyword evidence="4" id="KW-1185">Reference proteome</keyword>
<evidence type="ECO:0000313" key="4">
    <source>
        <dbReference type="Proteomes" id="UP000729357"/>
    </source>
</evidence>
<protein>
    <submittedName>
        <fullName evidence="3">Alpha glucosidase II, alpha subunit</fullName>
    </submittedName>
</protein>